<dbReference type="InterPro" id="IPR001107">
    <property type="entry name" value="Band_7"/>
</dbReference>
<dbReference type="InterPro" id="IPR050710">
    <property type="entry name" value="Band7/mec-2_domain"/>
</dbReference>
<name>A0A182NEL3_9DIPT</name>
<evidence type="ECO:0000256" key="1">
    <source>
        <dbReference type="ARBA" id="ARBA00004173"/>
    </source>
</evidence>
<dbReference type="Gene3D" id="3.30.479.30">
    <property type="entry name" value="Band 7 domain"/>
    <property type="match status" value="1"/>
</dbReference>
<organism evidence="6 7">
    <name type="scientific">Anopheles dirus</name>
    <dbReference type="NCBI Taxonomy" id="7168"/>
    <lineage>
        <taxon>Eukaryota</taxon>
        <taxon>Metazoa</taxon>
        <taxon>Ecdysozoa</taxon>
        <taxon>Arthropoda</taxon>
        <taxon>Hexapoda</taxon>
        <taxon>Insecta</taxon>
        <taxon>Pterygota</taxon>
        <taxon>Neoptera</taxon>
        <taxon>Endopterygota</taxon>
        <taxon>Diptera</taxon>
        <taxon>Nematocera</taxon>
        <taxon>Culicoidea</taxon>
        <taxon>Culicidae</taxon>
        <taxon>Anophelinae</taxon>
        <taxon>Anopheles</taxon>
    </lineage>
</organism>
<keyword evidence="3" id="KW-0496">Mitochondrion</keyword>
<dbReference type="Pfam" id="PF01145">
    <property type="entry name" value="Band_7"/>
    <property type="match status" value="1"/>
</dbReference>
<sequence>MIRSSSFISRLPLRGIAAATFNNTGGLLQSSAPSTSAAWQTTQVRYRSTPINTMIMFVPQQEAWIVERMGKFHRILEPGLNVLLPVVDRVKYVQSLKEIAIDVPKQSAITSDNVTLSIDGVLYLRILDPYLASYGVEDPEFAITQLAQTTMRSELGKMSLDKVFRERESLNISIVESINKASEAWGISCLRYEIRDIKLPSRVHEAMQMQVEAERRKRAAILESEGVRAADINVAEGKRQSRILASEAQKQEEINRANGEAAAIMALADARAKSLKIVAESLSNEHGRSAASLSVAEKYVVAFEKLAKHNNTLIVPSTASDVTSMVAQALQIYNNLSNTSVMSTAGASGNHQRRNVDDAPNVLGTLSETSTKLDAALPPLDSSYHGDNTGGTSAK</sequence>
<dbReference type="InterPro" id="IPR001972">
    <property type="entry name" value="Stomatin_HflK_fam"/>
</dbReference>
<dbReference type="PRINTS" id="PR00721">
    <property type="entry name" value="STOMATIN"/>
</dbReference>
<feature type="region of interest" description="Disordered" evidence="4">
    <location>
        <begin position="344"/>
        <end position="363"/>
    </location>
</feature>
<dbReference type="SUPFAM" id="SSF117892">
    <property type="entry name" value="Band 7/SPFH domain"/>
    <property type="match status" value="1"/>
</dbReference>
<comment type="subcellular location">
    <subcellularLocation>
        <location evidence="1">Mitochondrion</location>
    </subcellularLocation>
</comment>
<protein>
    <recommendedName>
        <fullName evidence="5">Band 7 domain-containing protein</fullName>
    </recommendedName>
</protein>
<evidence type="ECO:0000313" key="7">
    <source>
        <dbReference type="Proteomes" id="UP000075884"/>
    </source>
</evidence>
<accession>A0A182NEL3</accession>
<dbReference type="GO" id="GO:0016020">
    <property type="term" value="C:membrane"/>
    <property type="evidence" value="ECO:0007669"/>
    <property type="project" value="InterPro"/>
</dbReference>
<dbReference type="CDD" id="cd08829">
    <property type="entry name" value="SPFH_paraslipin"/>
    <property type="match status" value="1"/>
</dbReference>
<dbReference type="EnsemblMetazoa" id="ADIR006078-RA">
    <property type="protein sequence ID" value="ADIR006078-PA"/>
    <property type="gene ID" value="ADIR006078"/>
</dbReference>
<dbReference type="PANTHER" id="PTHR43327">
    <property type="entry name" value="STOMATIN-LIKE PROTEIN 2, MITOCHONDRIAL"/>
    <property type="match status" value="1"/>
</dbReference>
<evidence type="ECO:0000256" key="2">
    <source>
        <dbReference type="ARBA" id="ARBA00008164"/>
    </source>
</evidence>
<dbReference type="InterPro" id="IPR032435">
    <property type="entry name" value="STML2-like_C"/>
</dbReference>
<dbReference type="Pfam" id="PF16200">
    <property type="entry name" value="Band_7_C"/>
    <property type="match status" value="1"/>
</dbReference>
<comment type="similarity">
    <text evidence="2">Belongs to the band 7/mec-2 family.</text>
</comment>
<dbReference type="SMART" id="SM00244">
    <property type="entry name" value="PHB"/>
    <property type="match status" value="1"/>
</dbReference>
<dbReference type="PANTHER" id="PTHR43327:SF10">
    <property type="entry name" value="STOMATIN-LIKE PROTEIN 2, MITOCHONDRIAL"/>
    <property type="match status" value="1"/>
</dbReference>
<dbReference type="GO" id="GO:0007005">
    <property type="term" value="P:mitochondrion organization"/>
    <property type="evidence" value="ECO:0007669"/>
    <property type="project" value="TreeGrafter"/>
</dbReference>
<keyword evidence="7" id="KW-1185">Reference proteome</keyword>
<proteinExistence type="inferred from homology"/>
<reference evidence="7" key="1">
    <citation type="submission" date="2013-03" db="EMBL/GenBank/DDBJ databases">
        <title>The Genome Sequence of Anopheles dirus WRAIR2.</title>
        <authorList>
            <consortium name="The Broad Institute Genomics Platform"/>
            <person name="Neafsey D.E."/>
            <person name="Walton C."/>
            <person name="Walker B."/>
            <person name="Young S.K."/>
            <person name="Zeng Q."/>
            <person name="Gargeya S."/>
            <person name="Fitzgerald M."/>
            <person name="Haas B."/>
            <person name="Abouelleil A."/>
            <person name="Allen A.W."/>
            <person name="Alvarado L."/>
            <person name="Arachchi H.M."/>
            <person name="Berlin A.M."/>
            <person name="Chapman S.B."/>
            <person name="Gainer-Dewar J."/>
            <person name="Goldberg J."/>
            <person name="Griggs A."/>
            <person name="Gujja S."/>
            <person name="Hansen M."/>
            <person name="Howarth C."/>
            <person name="Imamovic A."/>
            <person name="Ireland A."/>
            <person name="Larimer J."/>
            <person name="McCowan C."/>
            <person name="Murphy C."/>
            <person name="Pearson M."/>
            <person name="Poon T.W."/>
            <person name="Priest M."/>
            <person name="Roberts A."/>
            <person name="Saif S."/>
            <person name="Shea T."/>
            <person name="Sisk P."/>
            <person name="Sykes S."/>
            <person name="Wortman J."/>
            <person name="Nusbaum C."/>
            <person name="Birren B."/>
        </authorList>
    </citation>
    <scope>NUCLEOTIDE SEQUENCE [LARGE SCALE GENOMIC DNA]</scope>
    <source>
        <strain evidence="7">WRAIR2</strain>
    </source>
</reference>
<evidence type="ECO:0000313" key="6">
    <source>
        <dbReference type="EnsemblMetazoa" id="ADIR006078-PA"/>
    </source>
</evidence>
<dbReference type="FunFam" id="3.30.479.30:FF:000008">
    <property type="entry name" value="Stomatin-like protein 2, mitochondrial"/>
    <property type="match status" value="1"/>
</dbReference>
<dbReference type="Proteomes" id="UP000075884">
    <property type="component" value="Unassembled WGS sequence"/>
</dbReference>
<evidence type="ECO:0000256" key="3">
    <source>
        <dbReference type="ARBA" id="ARBA00023128"/>
    </source>
</evidence>
<evidence type="ECO:0000256" key="4">
    <source>
        <dbReference type="SAM" id="MobiDB-lite"/>
    </source>
</evidence>
<reference evidence="6" key="2">
    <citation type="submission" date="2020-05" db="UniProtKB">
        <authorList>
            <consortium name="EnsemblMetazoa"/>
        </authorList>
    </citation>
    <scope>IDENTIFICATION</scope>
    <source>
        <strain evidence="6">WRAIR2</strain>
    </source>
</reference>
<evidence type="ECO:0000259" key="5">
    <source>
        <dbReference type="SMART" id="SM00244"/>
    </source>
</evidence>
<feature type="region of interest" description="Disordered" evidence="4">
    <location>
        <begin position="374"/>
        <end position="395"/>
    </location>
</feature>
<dbReference type="AlphaFoldDB" id="A0A182NEL3"/>
<dbReference type="InterPro" id="IPR036013">
    <property type="entry name" value="Band_7/SPFH_dom_sf"/>
</dbReference>
<dbReference type="VEuPathDB" id="VectorBase:ADIR006078"/>
<dbReference type="STRING" id="7168.A0A182NEL3"/>
<feature type="domain" description="Band 7" evidence="5">
    <location>
        <begin position="53"/>
        <end position="211"/>
    </location>
</feature>
<dbReference type="GO" id="GO:0005739">
    <property type="term" value="C:mitochondrion"/>
    <property type="evidence" value="ECO:0007669"/>
    <property type="project" value="UniProtKB-SubCell"/>
</dbReference>